<protein>
    <submittedName>
        <fullName evidence="1">Uncharacterized protein</fullName>
    </submittedName>
</protein>
<keyword evidence="2" id="KW-1185">Reference proteome</keyword>
<name>A0AAV2BGG0_9ARAC</name>
<evidence type="ECO:0000313" key="1">
    <source>
        <dbReference type="EMBL" id="CAL1294393.1"/>
    </source>
</evidence>
<evidence type="ECO:0000313" key="2">
    <source>
        <dbReference type="Proteomes" id="UP001497382"/>
    </source>
</evidence>
<comment type="caution">
    <text evidence="1">The sequence shown here is derived from an EMBL/GenBank/DDBJ whole genome shotgun (WGS) entry which is preliminary data.</text>
</comment>
<dbReference type="Proteomes" id="UP001497382">
    <property type="component" value="Unassembled WGS sequence"/>
</dbReference>
<gene>
    <name evidence="1" type="ORF">LARSCL_LOCUS18683</name>
</gene>
<accession>A0AAV2BGG0</accession>
<proteinExistence type="predicted"/>
<dbReference type="EMBL" id="CAXIEN010000345">
    <property type="protein sequence ID" value="CAL1294393.1"/>
    <property type="molecule type" value="Genomic_DNA"/>
</dbReference>
<organism evidence="1 2">
    <name type="scientific">Larinioides sclopetarius</name>
    <dbReference type="NCBI Taxonomy" id="280406"/>
    <lineage>
        <taxon>Eukaryota</taxon>
        <taxon>Metazoa</taxon>
        <taxon>Ecdysozoa</taxon>
        <taxon>Arthropoda</taxon>
        <taxon>Chelicerata</taxon>
        <taxon>Arachnida</taxon>
        <taxon>Araneae</taxon>
        <taxon>Araneomorphae</taxon>
        <taxon>Entelegynae</taxon>
        <taxon>Araneoidea</taxon>
        <taxon>Araneidae</taxon>
        <taxon>Larinioides</taxon>
    </lineage>
</organism>
<sequence>MARGPTQRRMPGTRFCLRVQKFRCFLSHSSAFSGVLFLRFGS</sequence>
<dbReference type="AlphaFoldDB" id="A0AAV2BGG0"/>
<reference evidence="1 2" key="1">
    <citation type="submission" date="2024-04" db="EMBL/GenBank/DDBJ databases">
        <authorList>
            <person name="Rising A."/>
            <person name="Reimegard J."/>
            <person name="Sonavane S."/>
            <person name="Akerstrom W."/>
            <person name="Nylinder S."/>
            <person name="Hedman E."/>
            <person name="Kallberg Y."/>
        </authorList>
    </citation>
    <scope>NUCLEOTIDE SEQUENCE [LARGE SCALE GENOMIC DNA]</scope>
</reference>